<sequence length="250" mass="25972">MKLASTLLASFVLSLALFVSAKPYSRSHSRPAPSAPSIPSKPSHPRIVPRHADDDCDLTQTYTATYTSDSAHTYTILSVSTNAATYTSLRTSTRSRPSPSPRTVTATKTRTAFETQTITDYAPTATITVTAFRTQTETDVGTQTLVSTYTNTVAASAPSAAPAGECNTGPIQCCDQVAPANSTQMSSIISAIGIGLDVLGGLGDSLVATSCSPIDVLSLGGGAECNQSPVCCNNNDYQGLINIGCVPIQL</sequence>
<protein>
    <recommendedName>
        <fullName evidence="7">Hydrophobin</fullName>
    </recommendedName>
</protein>
<comment type="similarity">
    <text evidence="2 7">Belongs to the fungal hydrophobin family.</text>
</comment>
<dbReference type="Proteomes" id="UP000292082">
    <property type="component" value="Unassembled WGS sequence"/>
</dbReference>
<evidence type="ECO:0000313" key="10">
    <source>
        <dbReference type="Proteomes" id="UP000292082"/>
    </source>
</evidence>
<keyword evidence="3 7" id="KW-0134">Cell wall</keyword>
<feature type="compositionally biased region" description="Low complexity" evidence="8">
    <location>
        <begin position="25"/>
        <end position="41"/>
    </location>
</feature>
<evidence type="ECO:0000256" key="2">
    <source>
        <dbReference type="ARBA" id="ARBA00010446"/>
    </source>
</evidence>
<gene>
    <name evidence="9" type="ORF">BD310DRAFT_100293</name>
</gene>
<evidence type="ECO:0000256" key="1">
    <source>
        <dbReference type="ARBA" id="ARBA00004191"/>
    </source>
</evidence>
<proteinExistence type="inferred from homology"/>
<dbReference type="InterPro" id="IPR001338">
    <property type="entry name" value="Class_I_Hydrophobin"/>
</dbReference>
<feature type="region of interest" description="Disordered" evidence="8">
    <location>
        <begin position="25"/>
        <end position="53"/>
    </location>
</feature>
<dbReference type="SMART" id="SM00075">
    <property type="entry name" value="HYDRO"/>
    <property type="match status" value="1"/>
</dbReference>
<dbReference type="EMBL" id="ML145194">
    <property type="protein sequence ID" value="TBU54220.1"/>
    <property type="molecule type" value="Genomic_DNA"/>
</dbReference>
<feature type="signal peptide" evidence="7">
    <location>
        <begin position="1"/>
        <end position="21"/>
    </location>
</feature>
<dbReference type="PROSITE" id="PS00956">
    <property type="entry name" value="HYDROPHOBIN"/>
    <property type="match status" value="1"/>
</dbReference>
<evidence type="ECO:0000313" key="9">
    <source>
        <dbReference type="EMBL" id="TBU54220.1"/>
    </source>
</evidence>
<feature type="chain" id="PRO_5041033922" description="Hydrophobin" evidence="7">
    <location>
        <begin position="22"/>
        <end position="250"/>
    </location>
</feature>
<dbReference type="CDD" id="cd23507">
    <property type="entry name" value="hydrophobin_I"/>
    <property type="match status" value="1"/>
</dbReference>
<evidence type="ECO:0000256" key="5">
    <source>
        <dbReference type="ARBA" id="ARBA00022729"/>
    </source>
</evidence>
<keyword evidence="6 7" id="KW-1015">Disulfide bond</keyword>
<evidence type="ECO:0000256" key="8">
    <source>
        <dbReference type="SAM" id="MobiDB-lite"/>
    </source>
</evidence>
<comment type="subcellular location">
    <subcellularLocation>
        <location evidence="1 7">Secreted</location>
        <location evidence="1 7">Cell wall</location>
    </subcellularLocation>
</comment>
<reference evidence="9 10" key="1">
    <citation type="submission" date="2019-01" db="EMBL/GenBank/DDBJ databases">
        <title>Draft genome sequences of three monokaryotic isolates of the white-rot basidiomycete fungus Dichomitus squalens.</title>
        <authorList>
            <consortium name="DOE Joint Genome Institute"/>
            <person name="Lopez S.C."/>
            <person name="Andreopoulos B."/>
            <person name="Pangilinan J."/>
            <person name="Lipzen A."/>
            <person name="Riley R."/>
            <person name="Ahrendt S."/>
            <person name="Ng V."/>
            <person name="Barry K."/>
            <person name="Daum C."/>
            <person name="Grigoriev I.V."/>
            <person name="Hilden K.S."/>
            <person name="Makela M.R."/>
            <person name="de Vries R.P."/>
        </authorList>
    </citation>
    <scope>NUCLEOTIDE SEQUENCE [LARGE SCALE GENOMIC DNA]</scope>
    <source>
        <strain evidence="9 10">CBS 464.89</strain>
    </source>
</reference>
<dbReference type="Pfam" id="PF01185">
    <property type="entry name" value="Hydrophobin"/>
    <property type="match status" value="1"/>
</dbReference>
<evidence type="ECO:0000256" key="3">
    <source>
        <dbReference type="ARBA" id="ARBA00022512"/>
    </source>
</evidence>
<organism evidence="9 10">
    <name type="scientific">Dichomitus squalens</name>
    <dbReference type="NCBI Taxonomy" id="114155"/>
    <lineage>
        <taxon>Eukaryota</taxon>
        <taxon>Fungi</taxon>
        <taxon>Dikarya</taxon>
        <taxon>Basidiomycota</taxon>
        <taxon>Agaricomycotina</taxon>
        <taxon>Agaricomycetes</taxon>
        <taxon>Polyporales</taxon>
        <taxon>Polyporaceae</taxon>
        <taxon>Dichomitus</taxon>
    </lineage>
</organism>
<dbReference type="GO" id="GO:0005199">
    <property type="term" value="F:structural constituent of cell wall"/>
    <property type="evidence" value="ECO:0007669"/>
    <property type="project" value="InterPro"/>
</dbReference>
<keyword evidence="4 7" id="KW-0964">Secreted</keyword>
<dbReference type="GO" id="GO:0009277">
    <property type="term" value="C:fungal-type cell wall"/>
    <property type="evidence" value="ECO:0007669"/>
    <property type="project" value="InterPro"/>
</dbReference>
<evidence type="ECO:0000256" key="7">
    <source>
        <dbReference type="RuleBase" id="RU365009"/>
    </source>
</evidence>
<accession>A0A4Q9PJE5</accession>
<keyword evidence="5 7" id="KW-0732">Signal</keyword>
<evidence type="ECO:0000256" key="4">
    <source>
        <dbReference type="ARBA" id="ARBA00022525"/>
    </source>
</evidence>
<evidence type="ECO:0000256" key="6">
    <source>
        <dbReference type="ARBA" id="ARBA00023157"/>
    </source>
</evidence>
<dbReference type="STRING" id="114155.A0A4Q9PJE5"/>
<keyword evidence="10" id="KW-1185">Reference proteome</keyword>
<name>A0A4Q9PJE5_9APHY</name>
<dbReference type="AlphaFoldDB" id="A0A4Q9PJE5"/>
<dbReference type="InterPro" id="IPR019778">
    <property type="entry name" value="Class_I_Hydrophobin_CS"/>
</dbReference>
<feature type="region of interest" description="Disordered" evidence="8">
    <location>
        <begin position="88"/>
        <end position="107"/>
    </location>
</feature>